<accession>A0AAW3MZD9</accession>
<organism evidence="2 3">
    <name type="scientific">Burkholderia ubonensis</name>
    <dbReference type="NCBI Taxonomy" id="101571"/>
    <lineage>
        <taxon>Bacteria</taxon>
        <taxon>Pseudomonadati</taxon>
        <taxon>Pseudomonadota</taxon>
        <taxon>Betaproteobacteria</taxon>
        <taxon>Burkholderiales</taxon>
        <taxon>Burkholderiaceae</taxon>
        <taxon>Burkholderia</taxon>
        <taxon>Burkholderia cepacia complex</taxon>
    </lineage>
</organism>
<evidence type="ECO:0000313" key="3">
    <source>
        <dbReference type="Proteomes" id="UP000056453"/>
    </source>
</evidence>
<keyword evidence="3" id="KW-1185">Reference proteome</keyword>
<feature type="signal peptide" evidence="1">
    <location>
        <begin position="1"/>
        <end position="19"/>
    </location>
</feature>
<keyword evidence="1" id="KW-0732">Signal</keyword>
<gene>
    <name evidence="2" type="ORF">WJ96_07345</name>
</gene>
<protein>
    <submittedName>
        <fullName evidence="2">Uncharacterized protein</fullName>
    </submittedName>
</protein>
<sequence length="177" mass="17880">MKKTLLTLALLAAAAGAHATSQPVKAAVPAPVAAGAPAAAAASAVAAPAAVENATVSVTGASTVAGAPLLLSLDGSKPADPSFKDLFDAAQAHPKWKVTQVKSEPVKSRLLLKSVTGTATLEMDVATSLVGDLKVKKDSIIEVETQSSGQGALIKFVKDKTPLGFMVNKNTSVIQQK</sequence>
<dbReference type="AlphaFoldDB" id="A0AAW3MZD9"/>
<proteinExistence type="predicted"/>
<name>A0AAW3MZD9_9BURK</name>
<reference evidence="2 3" key="1">
    <citation type="submission" date="2015-11" db="EMBL/GenBank/DDBJ databases">
        <title>Expanding the genomic diversity of Burkholderia species for the development of highly accurate diagnostics.</title>
        <authorList>
            <person name="Sahl J."/>
            <person name="Keim P."/>
            <person name="Wagner D."/>
        </authorList>
    </citation>
    <scope>NUCLEOTIDE SEQUENCE [LARGE SCALE GENOMIC DNA]</scope>
    <source>
        <strain evidence="2 3">MSMB1808WGS</strain>
    </source>
</reference>
<comment type="caution">
    <text evidence="2">The sequence shown here is derived from an EMBL/GenBank/DDBJ whole genome shotgun (WGS) entry which is preliminary data.</text>
</comment>
<dbReference type="RefSeq" id="WP_059954340.1">
    <property type="nucleotide sequence ID" value="NZ_LPBJ01000047.1"/>
</dbReference>
<dbReference type="EMBL" id="LPBJ01000047">
    <property type="protein sequence ID" value="KVP98327.1"/>
    <property type="molecule type" value="Genomic_DNA"/>
</dbReference>
<evidence type="ECO:0000313" key="2">
    <source>
        <dbReference type="EMBL" id="KVP98327.1"/>
    </source>
</evidence>
<feature type="chain" id="PRO_5044002821" evidence="1">
    <location>
        <begin position="20"/>
        <end position="177"/>
    </location>
</feature>
<dbReference type="Proteomes" id="UP000056453">
    <property type="component" value="Unassembled WGS sequence"/>
</dbReference>
<evidence type="ECO:0000256" key="1">
    <source>
        <dbReference type="SAM" id="SignalP"/>
    </source>
</evidence>